<accession>A0ABS0DK31</accession>
<dbReference type="RefSeq" id="WP_195004777.1">
    <property type="nucleotide sequence ID" value="NZ_JADLQN010000008.1"/>
</dbReference>
<evidence type="ECO:0000256" key="1">
    <source>
        <dbReference type="SAM" id="MobiDB-lite"/>
    </source>
</evidence>
<reference evidence="2 3" key="1">
    <citation type="submission" date="2020-10" db="EMBL/GenBank/DDBJ databases">
        <title>Identification of Nocardia species via Next-generation sequencing and recognition of intraspecies genetic diversity.</title>
        <authorList>
            <person name="Li P."/>
            <person name="Li P."/>
            <person name="Lu B."/>
        </authorList>
    </citation>
    <scope>NUCLEOTIDE SEQUENCE [LARGE SCALE GENOMIC DNA]</scope>
    <source>
        <strain evidence="2 3">BJ06-0143</strain>
    </source>
</reference>
<protein>
    <recommendedName>
        <fullName evidence="4">BL00235/CARNS1 N-terminal domain-containing protein</fullName>
    </recommendedName>
</protein>
<sequence>MATAIGVLDRDMSDDRHETDRTTLRAAAEAAGHTLATIVETDAETYMPTVGVLEQLHRHRAVVVIAPSVDHVWAARRALTEHAQVIICDPYEVWPRGHRWPSMVPAAPMRP</sequence>
<proteinExistence type="predicted"/>
<keyword evidence="3" id="KW-1185">Reference proteome</keyword>
<feature type="compositionally biased region" description="Basic and acidic residues" evidence="1">
    <location>
        <begin position="8"/>
        <end position="20"/>
    </location>
</feature>
<feature type="region of interest" description="Disordered" evidence="1">
    <location>
        <begin position="1"/>
        <end position="20"/>
    </location>
</feature>
<organism evidence="2 3">
    <name type="scientific">Nocardia higoensis</name>
    <dbReference type="NCBI Taxonomy" id="228599"/>
    <lineage>
        <taxon>Bacteria</taxon>
        <taxon>Bacillati</taxon>
        <taxon>Actinomycetota</taxon>
        <taxon>Actinomycetes</taxon>
        <taxon>Mycobacteriales</taxon>
        <taxon>Nocardiaceae</taxon>
        <taxon>Nocardia</taxon>
    </lineage>
</organism>
<dbReference type="EMBL" id="JADLQN010000008">
    <property type="protein sequence ID" value="MBF6357932.1"/>
    <property type="molecule type" value="Genomic_DNA"/>
</dbReference>
<comment type="caution">
    <text evidence="2">The sequence shown here is derived from an EMBL/GenBank/DDBJ whole genome shotgun (WGS) entry which is preliminary data.</text>
</comment>
<name>A0ABS0DK31_9NOCA</name>
<evidence type="ECO:0008006" key="4">
    <source>
        <dbReference type="Google" id="ProtNLM"/>
    </source>
</evidence>
<gene>
    <name evidence="2" type="ORF">IU449_25885</name>
</gene>
<evidence type="ECO:0000313" key="2">
    <source>
        <dbReference type="EMBL" id="MBF6357932.1"/>
    </source>
</evidence>
<dbReference type="Proteomes" id="UP000707731">
    <property type="component" value="Unassembled WGS sequence"/>
</dbReference>
<evidence type="ECO:0000313" key="3">
    <source>
        <dbReference type="Proteomes" id="UP000707731"/>
    </source>
</evidence>